<sequence>MKPSRSFGGIVDTYQKYHAILQQGLAYKFGSNTLGIAEVNRATLFVFTLWNQIKAVKRKNSWRNYSNIFSLFQVLENNLETLFDLFYALNNNIDNVKLLNPSFYKSVILLLSLVKSLRKKTINKNDFPNDDSNKQNKEEYNQEGYNQEEYNQDECNQEEYNQDEYNYWNRNSHKNQFSQDFFSELKELNDVNSLTFTGIIYERDGKIEEAIDCYNRAIKLKQKLGNNTNDDDYEAKVRLLNILTMRKEFDKIEIKEIQFFEEIYTKFKEVKHPEAMGDQISSMKNFNLPIIENILNEFEFHLGFNE</sequence>
<dbReference type="AlphaFoldDB" id="A0A1J4JJK2"/>
<feature type="repeat" description="TPR" evidence="1">
    <location>
        <begin position="191"/>
        <end position="224"/>
    </location>
</feature>
<proteinExistence type="predicted"/>
<name>A0A1J4JJK2_9EUKA</name>
<dbReference type="SUPFAM" id="SSF48452">
    <property type="entry name" value="TPR-like"/>
    <property type="match status" value="1"/>
</dbReference>
<dbReference type="GeneID" id="94844269"/>
<organism evidence="2 3">
    <name type="scientific">Tritrichomonas foetus</name>
    <dbReference type="NCBI Taxonomy" id="1144522"/>
    <lineage>
        <taxon>Eukaryota</taxon>
        <taxon>Metamonada</taxon>
        <taxon>Parabasalia</taxon>
        <taxon>Tritrichomonadida</taxon>
        <taxon>Tritrichomonadidae</taxon>
        <taxon>Tritrichomonas</taxon>
    </lineage>
</organism>
<dbReference type="Gene3D" id="1.25.40.10">
    <property type="entry name" value="Tetratricopeptide repeat domain"/>
    <property type="match status" value="1"/>
</dbReference>
<dbReference type="EMBL" id="MLAK01001010">
    <property type="protein sequence ID" value="OHS99342.1"/>
    <property type="molecule type" value="Genomic_DNA"/>
</dbReference>
<accession>A0A1J4JJK2</accession>
<evidence type="ECO:0000256" key="1">
    <source>
        <dbReference type="PROSITE-ProRule" id="PRU00339"/>
    </source>
</evidence>
<keyword evidence="1" id="KW-0802">TPR repeat</keyword>
<dbReference type="Proteomes" id="UP000179807">
    <property type="component" value="Unassembled WGS sequence"/>
</dbReference>
<reference evidence="2" key="1">
    <citation type="submission" date="2016-10" db="EMBL/GenBank/DDBJ databases">
        <authorList>
            <person name="Benchimol M."/>
            <person name="Almeida L.G."/>
            <person name="Vasconcelos A.T."/>
            <person name="Perreira-Neves A."/>
            <person name="Rosa I.A."/>
            <person name="Tasca T."/>
            <person name="Bogo M.R."/>
            <person name="de Souza W."/>
        </authorList>
    </citation>
    <scope>NUCLEOTIDE SEQUENCE [LARGE SCALE GENOMIC DNA]</scope>
    <source>
        <strain evidence="2">K</strain>
    </source>
</reference>
<dbReference type="PROSITE" id="PS50005">
    <property type="entry name" value="TPR"/>
    <property type="match status" value="1"/>
</dbReference>
<evidence type="ECO:0000313" key="3">
    <source>
        <dbReference type="Proteomes" id="UP000179807"/>
    </source>
</evidence>
<gene>
    <name evidence="2" type="ORF">TRFO_34251</name>
</gene>
<comment type="caution">
    <text evidence="2">The sequence shown here is derived from an EMBL/GenBank/DDBJ whole genome shotgun (WGS) entry which is preliminary data.</text>
</comment>
<dbReference type="InterPro" id="IPR011990">
    <property type="entry name" value="TPR-like_helical_dom_sf"/>
</dbReference>
<dbReference type="VEuPathDB" id="TrichDB:TRFO_34251"/>
<evidence type="ECO:0000313" key="2">
    <source>
        <dbReference type="EMBL" id="OHS99342.1"/>
    </source>
</evidence>
<protein>
    <submittedName>
        <fullName evidence="2">Uncharacterized protein</fullName>
    </submittedName>
</protein>
<dbReference type="RefSeq" id="XP_068352479.1">
    <property type="nucleotide sequence ID" value="XM_068509565.1"/>
</dbReference>
<keyword evidence="3" id="KW-1185">Reference proteome</keyword>
<dbReference type="SMART" id="SM00028">
    <property type="entry name" value="TPR"/>
    <property type="match status" value="1"/>
</dbReference>
<dbReference type="InterPro" id="IPR019734">
    <property type="entry name" value="TPR_rpt"/>
</dbReference>